<evidence type="ECO:0000313" key="2">
    <source>
        <dbReference type="EMBL" id="WCT76661.1"/>
    </source>
</evidence>
<dbReference type="Proteomes" id="UP001218231">
    <property type="component" value="Chromosome"/>
</dbReference>
<gene>
    <name evidence="2" type="ORF">PQ457_12040</name>
</gene>
<feature type="transmembrane region" description="Helical" evidence="1">
    <location>
        <begin position="39"/>
        <end position="59"/>
    </location>
</feature>
<accession>A0ABY7TVL4</accession>
<sequence length="90" mass="10276">MISGYIPLALLLVNARTIHLFWQDKRYAREGRRRIPESSLLMMAAIGGTPGALIARQWFRHKTRKQPFSTHLWLIAAIQAGLLIGCFVPY</sequence>
<dbReference type="EMBL" id="CP117417">
    <property type="protein sequence ID" value="WCT76661.1"/>
    <property type="molecule type" value="Genomic_DNA"/>
</dbReference>
<keyword evidence="1" id="KW-0812">Transmembrane</keyword>
<name>A0ABY7TVL4_9SPHN</name>
<dbReference type="RefSeq" id="WP_273617072.1">
    <property type="nucleotide sequence ID" value="NZ_CP103868.1"/>
</dbReference>
<proteinExistence type="predicted"/>
<evidence type="ECO:0000256" key="1">
    <source>
        <dbReference type="SAM" id="Phobius"/>
    </source>
</evidence>
<dbReference type="InterPro" id="IPR010718">
    <property type="entry name" value="DUF1294"/>
</dbReference>
<dbReference type="PIRSF" id="PIRSF002599">
    <property type="entry name" value="Cold_shock_A"/>
    <property type="match status" value="1"/>
</dbReference>
<keyword evidence="1" id="KW-0472">Membrane</keyword>
<feature type="transmembrane region" description="Helical" evidence="1">
    <location>
        <begin position="71"/>
        <end position="88"/>
    </location>
</feature>
<keyword evidence="3" id="KW-1185">Reference proteome</keyword>
<evidence type="ECO:0000313" key="3">
    <source>
        <dbReference type="Proteomes" id="UP001218231"/>
    </source>
</evidence>
<dbReference type="InterPro" id="IPR012156">
    <property type="entry name" value="Cold_shock_CspA"/>
</dbReference>
<protein>
    <submittedName>
        <fullName evidence="2">DUF1294 domain-containing protein</fullName>
    </submittedName>
</protein>
<keyword evidence="1" id="KW-1133">Transmembrane helix</keyword>
<organism evidence="2 3">
    <name type="scientific">Novosphingobium humi</name>
    <dbReference type="NCBI Taxonomy" id="2282397"/>
    <lineage>
        <taxon>Bacteria</taxon>
        <taxon>Pseudomonadati</taxon>
        <taxon>Pseudomonadota</taxon>
        <taxon>Alphaproteobacteria</taxon>
        <taxon>Sphingomonadales</taxon>
        <taxon>Sphingomonadaceae</taxon>
        <taxon>Novosphingobium</taxon>
    </lineage>
</organism>
<reference evidence="2 3" key="1">
    <citation type="submission" date="2023-02" db="EMBL/GenBank/DDBJ databases">
        <title>Genome sequence of Novosphingobium humi KACC 19094.</title>
        <authorList>
            <person name="Kim S."/>
            <person name="Heo J."/>
            <person name="Kwon S.-W."/>
        </authorList>
    </citation>
    <scope>NUCLEOTIDE SEQUENCE [LARGE SCALE GENOMIC DNA]</scope>
    <source>
        <strain evidence="2 3">KACC 19094</strain>
    </source>
</reference>
<dbReference type="Pfam" id="PF06961">
    <property type="entry name" value="DUF1294"/>
    <property type="match status" value="1"/>
</dbReference>